<evidence type="ECO:0000313" key="2">
    <source>
        <dbReference type="Proteomes" id="UP000254968"/>
    </source>
</evidence>
<dbReference type="Proteomes" id="UP000254968">
    <property type="component" value="Unassembled WGS sequence"/>
</dbReference>
<organism evidence="1 2">
    <name type="scientific">Legionella beliardensis</name>
    <dbReference type="NCBI Taxonomy" id="91822"/>
    <lineage>
        <taxon>Bacteria</taxon>
        <taxon>Pseudomonadati</taxon>
        <taxon>Pseudomonadota</taxon>
        <taxon>Gammaproteobacteria</taxon>
        <taxon>Legionellales</taxon>
        <taxon>Legionellaceae</taxon>
        <taxon>Legionella</taxon>
    </lineage>
</organism>
<dbReference type="EMBL" id="UGNV01000002">
    <property type="protein sequence ID" value="STX55541.1"/>
    <property type="molecule type" value="Genomic_DNA"/>
</dbReference>
<reference evidence="1 2" key="1">
    <citation type="submission" date="2018-06" db="EMBL/GenBank/DDBJ databases">
        <authorList>
            <consortium name="Pathogen Informatics"/>
            <person name="Doyle S."/>
        </authorList>
    </citation>
    <scope>NUCLEOTIDE SEQUENCE [LARGE SCALE GENOMIC DNA]</scope>
    <source>
        <strain evidence="1 2">NCTC13315</strain>
    </source>
</reference>
<proteinExistence type="predicted"/>
<evidence type="ECO:0000313" key="1">
    <source>
        <dbReference type="EMBL" id="STX55541.1"/>
    </source>
</evidence>
<accession>A0A378JS89</accession>
<name>A0A378JS89_9GAMM</name>
<keyword evidence="2" id="KW-1185">Reference proteome</keyword>
<gene>
    <name evidence="1" type="ORF">NCTC13315_02913</name>
</gene>
<sequence>MFGAPAEDNELILIDFLEGKTKIENILTEVGQNVWFIKSNLNQVYIDKVLSKPAEIKKGMLNFL</sequence>
<dbReference type="AlphaFoldDB" id="A0A378JS89"/>
<protein>
    <submittedName>
        <fullName evidence="1">Uncharacterized protein</fullName>
    </submittedName>
</protein>